<dbReference type="RefSeq" id="XP_017986364.1">
    <property type="nucleotide sequence ID" value="XM_018130875.1"/>
</dbReference>
<keyword evidence="11" id="KW-1185">Reference proteome</keyword>
<dbReference type="EMBL" id="CP014242">
    <property type="protein sequence ID" value="AMD19368.1"/>
    <property type="molecule type" value="Genomic_DNA"/>
</dbReference>
<feature type="compositionally biased region" description="Basic and acidic residues" evidence="9">
    <location>
        <begin position="206"/>
        <end position="217"/>
    </location>
</feature>
<feature type="compositionally biased region" description="Basic residues" evidence="9">
    <location>
        <begin position="274"/>
        <end position="292"/>
    </location>
</feature>
<dbReference type="Pfam" id="PF07904">
    <property type="entry name" value="Eaf7"/>
    <property type="match status" value="1"/>
</dbReference>
<evidence type="ECO:0000313" key="11">
    <source>
        <dbReference type="Proteomes" id="UP000243052"/>
    </source>
</evidence>
<dbReference type="GeneID" id="28721657"/>
<name>A0A109UXI6_9SACH</name>
<keyword evidence="4" id="KW-0156">Chromatin regulator</keyword>
<comment type="similarity">
    <text evidence="2">Belongs to the EAF7 family.</text>
</comment>
<keyword evidence="5" id="KW-0805">Transcription regulation</keyword>
<gene>
    <name evidence="10" type="ORF">AW171_hschr21196</name>
</gene>
<dbReference type="Proteomes" id="UP000243052">
    <property type="component" value="Chromosome ii"/>
</dbReference>
<dbReference type="OrthoDB" id="5595141at2759"/>
<dbReference type="STRING" id="45286.A0A109UXI6"/>
<dbReference type="GO" id="GO:0035267">
    <property type="term" value="C:NuA4 histone acetyltransferase complex"/>
    <property type="evidence" value="ECO:0007669"/>
    <property type="project" value="TreeGrafter"/>
</dbReference>
<comment type="function">
    <text evidence="8">Component of the NuA4 histone acetyltransferase complex which is involved in transcriptional activation of selected genes principally by acetylation of nucleosomal histone H4 and H2A. The NuA4 complex is also involved in DNA repair.</text>
</comment>
<evidence type="ECO:0000256" key="5">
    <source>
        <dbReference type="ARBA" id="ARBA00023015"/>
    </source>
</evidence>
<keyword evidence="6" id="KW-0804">Transcription</keyword>
<dbReference type="PANTHER" id="PTHR13581">
    <property type="entry name" value="MRG-BINDING PROTEIN"/>
    <property type="match status" value="1"/>
</dbReference>
<protein>
    <recommendedName>
        <fullName evidence="3">Chromatin modification-related protein EAF7</fullName>
    </recommendedName>
</protein>
<evidence type="ECO:0000256" key="7">
    <source>
        <dbReference type="ARBA" id="ARBA00023242"/>
    </source>
</evidence>
<dbReference type="PANTHER" id="PTHR13581:SF5">
    <property type="entry name" value="MRG_MORF4L-BINDING PROTEIN"/>
    <property type="match status" value="1"/>
</dbReference>
<evidence type="ECO:0000256" key="4">
    <source>
        <dbReference type="ARBA" id="ARBA00022853"/>
    </source>
</evidence>
<evidence type="ECO:0000256" key="1">
    <source>
        <dbReference type="ARBA" id="ARBA00004123"/>
    </source>
</evidence>
<dbReference type="InterPro" id="IPR012423">
    <property type="entry name" value="Eaf7/MRGBP"/>
</dbReference>
<evidence type="ECO:0000256" key="9">
    <source>
        <dbReference type="SAM" id="MobiDB-lite"/>
    </source>
</evidence>
<sequence length="292" mass="32800">MALKWSTVDEIRLLKWVAQFKPAGIHKHFHMRCILERMNNPDEYPVTLLQNTEPKKIFTAQEVWEKLLEYYDLEEADKVENMTLDNTEDQNEGVALERRLQEQEEFSLPWSEYSELMLRNAKEPGTDGPGEEVSVLDRSDHSYGEADGGSTNAGSTGGVKNTTRKRATRRLTRRTRSQPGAGIDDEGMESVGNGDIGAQEAQGDQTRSDREGQLSESEKEEAVEEEDEELEGLVADEGEQPNTKKPRTRSQIGDIPPAEAATPIVGSPSSPATRTRKKAPNPPVRRRLRNRK</sequence>
<dbReference type="GO" id="GO:0006325">
    <property type="term" value="P:chromatin organization"/>
    <property type="evidence" value="ECO:0007669"/>
    <property type="project" value="UniProtKB-KW"/>
</dbReference>
<keyword evidence="7" id="KW-0539">Nucleus</keyword>
<feature type="region of interest" description="Disordered" evidence="9">
    <location>
        <begin position="140"/>
        <end position="292"/>
    </location>
</feature>
<dbReference type="GO" id="GO:0005634">
    <property type="term" value="C:nucleus"/>
    <property type="evidence" value="ECO:0007669"/>
    <property type="project" value="UniProtKB-SubCell"/>
</dbReference>
<proteinExistence type="inferred from homology"/>
<feature type="compositionally biased region" description="Basic residues" evidence="9">
    <location>
        <begin position="162"/>
        <end position="176"/>
    </location>
</feature>
<evidence type="ECO:0000256" key="3">
    <source>
        <dbReference type="ARBA" id="ARBA00018502"/>
    </source>
</evidence>
<evidence type="ECO:0000256" key="8">
    <source>
        <dbReference type="ARBA" id="ARBA00025178"/>
    </source>
</evidence>
<dbReference type="GO" id="GO:0006357">
    <property type="term" value="P:regulation of transcription by RNA polymerase II"/>
    <property type="evidence" value="ECO:0007669"/>
    <property type="project" value="TreeGrafter"/>
</dbReference>
<feature type="compositionally biased region" description="Acidic residues" evidence="9">
    <location>
        <begin position="218"/>
        <end position="239"/>
    </location>
</feature>
<comment type="subcellular location">
    <subcellularLocation>
        <location evidence="1">Nucleus</location>
    </subcellularLocation>
</comment>
<evidence type="ECO:0000313" key="10">
    <source>
        <dbReference type="EMBL" id="AMD19368.1"/>
    </source>
</evidence>
<accession>A0A109UXI6</accession>
<feature type="compositionally biased region" description="Polar residues" evidence="9">
    <location>
        <begin position="149"/>
        <end position="161"/>
    </location>
</feature>
<evidence type="ECO:0000256" key="2">
    <source>
        <dbReference type="ARBA" id="ARBA00007117"/>
    </source>
</evidence>
<organism evidence="10 11">
    <name type="scientific">Eremothecium sinecaudum</name>
    <dbReference type="NCBI Taxonomy" id="45286"/>
    <lineage>
        <taxon>Eukaryota</taxon>
        <taxon>Fungi</taxon>
        <taxon>Dikarya</taxon>
        <taxon>Ascomycota</taxon>
        <taxon>Saccharomycotina</taxon>
        <taxon>Saccharomycetes</taxon>
        <taxon>Saccharomycetales</taxon>
        <taxon>Saccharomycetaceae</taxon>
        <taxon>Eremothecium</taxon>
    </lineage>
</organism>
<reference evidence="10 11" key="1">
    <citation type="submission" date="2016-01" db="EMBL/GenBank/DDBJ databases">
        <title>Genome sequence of the yeast Holleya sinecauda.</title>
        <authorList>
            <person name="Dietrich F.S."/>
        </authorList>
    </citation>
    <scope>NUCLEOTIDE SEQUENCE [LARGE SCALE GENOMIC DNA]</scope>
    <source>
        <strain evidence="10 11">ATCC 58844</strain>
    </source>
</reference>
<dbReference type="AlphaFoldDB" id="A0A109UXI6"/>
<evidence type="ECO:0000256" key="6">
    <source>
        <dbReference type="ARBA" id="ARBA00023163"/>
    </source>
</evidence>